<feature type="domain" description="Zn(2)-C6 fungal-type" evidence="5">
    <location>
        <begin position="154"/>
        <end position="184"/>
    </location>
</feature>
<dbReference type="AlphaFoldDB" id="A0A3M9Y3U8"/>
<evidence type="ECO:0000256" key="4">
    <source>
        <dbReference type="SAM" id="MobiDB-lite"/>
    </source>
</evidence>
<dbReference type="Pfam" id="PF00172">
    <property type="entry name" value="Zn_clus"/>
    <property type="match status" value="1"/>
</dbReference>
<evidence type="ECO:0000256" key="2">
    <source>
        <dbReference type="ARBA" id="ARBA00022723"/>
    </source>
</evidence>
<dbReference type="GO" id="GO:0008270">
    <property type="term" value="F:zinc ion binding"/>
    <property type="evidence" value="ECO:0007669"/>
    <property type="project" value="InterPro"/>
</dbReference>
<gene>
    <name evidence="6" type="ORF">D7B24_001295</name>
</gene>
<evidence type="ECO:0000256" key="3">
    <source>
        <dbReference type="ARBA" id="ARBA00023242"/>
    </source>
</evidence>
<dbReference type="InterPro" id="IPR036864">
    <property type="entry name" value="Zn2-C6_fun-type_DNA-bd_sf"/>
</dbReference>
<evidence type="ECO:0000313" key="7">
    <source>
        <dbReference type="Proteomes" id="UP000267145"/>
    </source>
</evidence>
<dbReference type="PROSITE" id="PS50048">
    <property type="entry name" value="ZN2_CY6_FUNGAL_2"/>
    <property type="match status" value="1"/>
</dbReference>
<dbReference type="InterPro" id="IPR007219">
    <property type="entry name" value="XnlR_reg_dom"/>
</dbReference>
<comment type="caution">
    <text evidence="6">The sequence shown here is derived from an EMBL/GenBank/DDBJ whole genome shotgun (WGS) entry which is preliminary data.</text>
</comment>
<dbReference type="InterPro" id="IPR001138">
    <property type="entry name" value="Zn2Cys6_DnaBD"/>
</dbReference>
<evidence type="ECO:0000259" key="5">
    <source>
        <dbReference type="PROSITE" id="PS50048"/>
    </source>
</evidence>
<dbReference type="SUPFAM" id="SSF57701">
    <property type="entry name" value="Zn2/Cys6 DNA-binding domain"/>
    <property type="match status" value="1"/>
</dbReference>
<dbReference type="PANTHER" id="PTHR31001">
    <property type="entry name" value="UNCHARACTERIZED TRANSCRIPTIONAL REGULATORY PROTEIN"/>
    <property type="match status" value="1"/>
</dbReference>
<dbReference type="Proteomes" id="UP000267145">
    <property type="component" value="Unassembled WGS sequence"/>
</dbReference>
<dbReference type="InterPro" id="IPR050613">
    <property type="entry name" value="Sec_Metabolite_Reg"/>
</dbReference>
<dbReference type="GO" id="GO:0000981">
    <property type="term" value="F:DNA-binding transcription factor activity, RNA polymerase II-specific"/>
    <property type="evidence" value="ECO:0007669"/>
    <property type="project" value="InterPro"/>
</dbReference>
<proteinExistence type="predicted"/>
<protein>
    <recommendedName>
        <fullName evidence="5">Zn(2)-C6 fungal-type domain-containing protein</fullName>
    </recommendedName>
</protein>
<dbReference type="GeneID" id="39604984"/>
<name>A0A3M9Y3U8_9PEZI</name>
<dbReference type="GO" id="GO:0006351">
    <property type="term" value="P:DNA-templated transcription"/>
    <property type="evidence" value="ECO:0007669"/>
    <property type="project" value="InterPro"/>
</dbReference>
<dbReference type="Gene3D" id="4.10.240.10">
    <property type="entry name" value="Zn(2)-C6 fungal-type DNA-binding domain"/>
    <property type="match status" value="1"/>
</dbReference>
<dbReference type="SMART" id="SM00906">
    <property type="entry name" value="Fungal_trans"/>
    <property type="match status" value="1"/>
</dbReference>
<dbReference type="Pfam" id="PF04082">
    <property type="entry name" value="Fungal_trans"/>
    <property type="match status" value="1"/>
</dbReference>
<dbReference type="GO" id="GO:0005634">
    <property type="term" value="C:nucleus"/>
    <property type="evidence" value="ECO:0007669"/>
    <property type="project" value="UniProtKB-SubCell"/>
</dbReference>
<keyword evidence="2" id="KW-0479">Metal-binding</keyword>
<feature type="compositionally biased region" description="Polar residues" evidence="4">
    <location>
        <begin position="769"/>
        <end position="782"/>
    </location>
</feature>
<dbReference type="CDD" id="cd12148">
    <property type="entry name" value="fungal_TF_MHR"/>
    <property type="match status" value="1"/>
</dbReference>
<evidence type="ECO:0000313" key="6">
    <source>
        <dbReference type="EMBL" id="RNJ53830.1"/>
    </source>
</evidence>
<accession>A0A3M9Y3U8</accession>
<reference evidence="6 7" key="1">
    <citation type="submission" date="2018-10" db="EMBL/GenBank/DDBJ databases">
        <title>Genome sequence of Verticillium nonalfalfae VnAa140.</title>
        <authorList>
            <person name="Stajich J.E."/>
            <person name="Kasson M.T."/>
        </authorList>
    </citation>
    <scope>NUCLEOTIDE SEQUENCE [LARGE SCALE GENOMIC DNA]</scope>
    <source>
        <strain evidence="6 7">VnAa140</strain>
    </source>
</reference>
<dbReference type="GO" id="GO:0003677">
    <property type="term" value="F:DNA binding"/>
    <property type="evidence" value="ECO:0007669"/>
    <property type="project" value="InterPro"/>
</dbReference>
<keyword evidence="7" id="KW-1185">Reference proteome</keyword>
<comment type="subcellular location">
    <subcellularLocation>
        <location evidence="1">Nucleus</location>
    </subcellularLocation>
</comment>
<dbReference type="CDD" id="cd00067">
    <property type="entry name" value="GAL4"/>
    <property type="match status" value="1"/>
</dbReference>
<sequence>MRNGHCRDSKGWVPGGNNMWLNNTAINCRKMINHCDTPYQDVNSPDDHGHAAAAGSSKAVTGYLTLYANNHLKGRTVKGGDEDFPESWMMNGYCEDASPMDSNANAATESGICKDRLQFAFQHSMSAPIAPTPKNKPSTAGAAGYSSHPSMAFSCQTCARRKVKCDKSTPLCSSCRKGRLECIYEAPAPRARKRKPGEAGADDVYERLARYERVLRRHGLLETAGASPAAEKDVEAAEDPIFPLWNLPSGKLVVGQGKSRYVNSHLWRNLGDDEMERMGDEHAAHHDDDDDAADEEDGAVGIVEGPASDPLTGAFLGGQHRDLLKHHPTHAEAMILWAIYVDNVEPLLKVLHVPSVAKTIDTLSKQLGQANKADECLVFAIYHFAIVSMSDEECLRKLGSTSREVLLQRYNLATRQALVNASFLSTTAMTVLQALVLHLVCCRNEYDPHTFWILTGVATRIAQRMGLHRDGEVQGLSPFDVQMRRRLFFQILPLDGASSRMAGVGVSIPDDWDTRQPLNIDDEQIWPTMTEAPVAREGATEMMFCLARSSLGSFIAKPGKSVDASKHLDDRAREWAIEEAEKEVEERYIRYCDFVNPLHMLTISSARAGITAMRLRIRLQKVKNQNATPLERVDLFRLAQRILDTDAAVLAHASLDRFRWHTRWFFLWGTWDSLVYILMTLWQRCELLSDQERDDAWDKLEELCRNHTELAQPERALYLSFGRLFVKAWDACHDPLINYKSEPVFISTLRCYCAAGSSHASKKQKQKIENPTSTGSGNSSESVDWLETTHEDDPPQFLMIQPLADAHADKGFDEADWMLWDQLIRDYQIQSSTGPDEKEGDLLEKGL</sequence>
<dbReference type="PANTHER" id="PTHR31001:SF85">
    <property type="entry name" value="ZN(II)2CYS6 TRANSCRIPTION FACTOR (EUROFUNG)"/>
    <property type="match status" value="1"/>
</dbReference>
<dbReference type="STRING" id="1051616.A0A3M9Y3U8"/>
<organism evidence="6 7">
    <name type="scientific">Verticillium nonalfalfae</name>
    <dbReference type="NCBI Taxonomy" id="1051616"/>
    <lineage>
        <taxon>Eukaryota</taxon>
        <taxon>Fungi</taxon>
        <taxon>Dikarya</taxon>
        <taxon>Ascomycota</taxon>
        <taxon>Pezizomycotina</taxon>
        <taxon>Sordariomycetes</taxon>
        <taxon>Hypocreomycetidae</taxon>
        <taxon>Glomerellales</taxon>
        <taxon>Plectosphaerellaceae</taxon>
        <taxon>Verticillium</taxon>
    </lineage>
</organism>
<feature type="region of interest" description="Disordered" evidence="4">
    <location>
        <begin position="763"/>
        <end position="787"/>
    </location>
</feature>
<keyword evidence="3" id="KW-0539">Nucleus</keyword>
<evidence type="ECO:0000256" key="1">
    <source>
        <dbReference type="ARBA" id="ARBA00004123"/>
    </source>
</evidence>
<dbReference type="SMART" id="SM00066">
    <property type="entry name" value="GAL4"/>
    <property type="match status" value="1"/>
</dbReference>
<dbReference type="PROSITE" id="PS00463">
    <property type="entry name" value="ZN2_CY6_FUNGAL_1"/>
    <property type="match status" value="1"/>
</dbReference>
<dbReference type="RefSeq" id="XP_028491988.1">
    <property type="nucleotide sequence ID" value="XM_028635532.1"/>
</dbReference>
<dbReference type="EMBL" id="RBVV01000125">
    <property type="protein sequence ID" value="RNJ53830.1"/>
    <property type="molecule type" value="Genomic_DNA"/>
</dbReference>